<organism evidence="1 2">
    <name type="scientific">Paenibacillus oryzisoli</name>
    <dbReference type="NCBI Taxonomy" id="1850517"/>
    <lineage>
        <taxon>Bacteria</taxon>
        <taxon>Bacillati</taxon>
        <taxon>Bacillota</taxon>
        <taxon>Bacilli</taxon>
        <taxon>Bacillales</taxon>
        <taxon>Paenibacillaceae</taxon>
        <taxon>Paenibacillus</taxon>
    </lineage>
</organism>
<gene>
    <name evidence="1" type="ORF">A8708_01520</name>
</gene>
<name>A0A198A701_9BACL</name>
<proteinExistence type="predicted"/>
<reference evidence="1 2" key="1">
    <citation type="submission" date="2016-05" db="EMBL/GenBank/DDBJ databases">
        <title>Paenibacillus sp. 1ZS3-15 nov., isolated from the rhizosphere soil.</title>
        <authorList>
            <person name="Zhang X.X."/>
            <person name="Zhang J."/>
        </authorList>
    </citation>
    <scope>NUCLEOTIDE SEQUENCE [LARGE SCALE GENOMIC DNA]</scope>
    <source>
        <strain evidence="1 2">1ZS3-15</strain>
    </source>
</reference>
<accession>A0A198A701</accession>
<sequence length="75" mass="8461">MSTQTSDNFSAFASLHRYFALIENDKPTQEQAQIAVSQLHLVYGAESEEDLMRRGGPEIIQMYTDVKNKILNAAK</sequence>
<evidence type="ECO:0000313" key="1">
    <source>
        <dbReference type="EMBL" id="OAS16932.1"/>
    </source>
</evidence>
<dbReference type="AlphaFoldDB" id="A0A198A701"/>
<dbReference type="OrthoDB" id="2647479at2"/>
<protein>
    <submittedName>
        <fullName evidence="1">Uncharacterized protein</fullName>
    </submittedName>
</protein>
<evidence type="ECO:0000313" key="2">
    <source>
        <dbReference type="Proteomes" id="UP000078454"/>
    </source>
</evidence>
<dbReference type="RefSeq" id="WP_068666085.1">
    <property type="nucleotide sequence ID" value="NZ_LYPB01000073.1"/>
</dbReference>
<dbReference type="Proteomes" id="UP000078454">
    <property type="component" value="Unassembled WGS sequence"/>
</dbReference>
<keyword evidence="2" id="KW-1185">Reference proteome</keyword>
<comment type="caution">
    <text evidence="1">The sequence shown here is derived from an EMBL/GenBank/DDBJ whole genome shotgun (WGS) entry which is preliminary data.</text>
</comment>
<dbReference type="EMBL" id="LYPB01000073">
    <property type="protein sequence ID" value="OAS16932.1"/>
    <property type="molecule type" value="Genomic_DNA"/>
</dbReference>